<dbReference type="InterPro" id="IPR011009">
    <property type="entry name" value="Kinase-like_dom_sf"/>
</dbReference>
<feature type="non-terminal residue" evidence="2">
    <location>
        <position position="133"/>
    </location>
</feature>
<organism evidence="2">
    <name type="scientific">marine sediment metagenome</name>
    <dbReference type="NCBI Taxonomy" id="412755"/>
    <lineage>
        <taxon>unclassified sequences</taxon>
        <taxon>metagenomes</taxon>
        <taxon>ecological metagenomes</taxon>
    </lineage>
</organism>
<dbReference type="Pfam" id="PF00069">
    <property type="entry name" value="Pkinase"/>
    <property type="match status" value="1"/>
</dbReference>
<dbReference type="EMBL" id="BARU01041251">
    <property type="protein sequence ID" value="GAH86468.1"/>
    <property type="molecule type" value="Genomic_DNA"/>
</dbReference>
<dbReference type="InterPro" id="IPR000719">
    <property type="entry name" value="Prot_kinase_dom"/>
</dbReference>
<dbReference type="PANTHER" id="PTHR24345">
    <property type="entry name" value="SERINE/THREONINE-PROTEIN KINASE PLK"/>
    <property type="match status" value="1"/>
</dbReference>
<dbReference type="PROSITE" id="PS50011">
    <property type="entry name" value="PROTEIN_KINASE_DOM"/>
    <property type="match status" value="1"/>
</dbReference>
<dbReference type="Pfam" id="PF12773">
    <property type="entry name" value="DZR"/>
    <property type="match status" value="1"/>
</dbReference>
<dbReference type="SUPFAM" id="SSF56112">
    <property type="entry name" value="Protein kinase-like (PK-like)"/>
    <property type="match status" value="1"/>
</dbReference>
<evidence type="ECO:0000259" key="1">
    <source>
        <dbReference type="PROSITE" id="PS50011"/>
    </source>
</evidence>
<dbReference type="GO" id="GO:0005524">
    <property type="term" value="F:ATP binding"/>
    <property type="evidence" value="ECO:0007669"/>
    <property type="project" value="InterPro"/>
</dbReference>
<dbReference type="GO" id="GO:0005634">
    <property type="term" value="C:nucleus"/>
    <property type="evidence" value="ECO:0007669"/>
    <property type="project" value="TreeGrafter"/>
</dbReference>
<name>X1KX00_9ZZZZ</name>
<dbReference type="Gene3D" id="3.30.200.20">
    <property type="entry name" value="Phosphorylase Kinase, domain 1"/>
    <property type="match status" value="1"/>
</dbReference>
<reference evidence="2" key="1">
    <citation type="journal article" date="2014" name="Front. Microbiol.">
        <title>High frequency of phylogenetically diverse reductive dehalogenase-homologous genes in deep subseafloor sedimentary metagenomes.</title>
        <authorList>
            <person name="Kawai M."/>
            <person name="Futagami T."/>
            <person name="Toyoda A."/>
            <person name="Takaki Y."/>
            <person name="Nishi S."/>
            <person name="Hori S."/>
            <person name="Arai W."/>
            <person name="Tsubouchi T."/>
            <person name="Morono Y."/>
            <person name="Uchiyama I."/>
            <person name="Ito T."/>
            <person name="Fujiyama A."/>
            <person name="Inagaki F."/>
            <person name="Takami H."/>
        </authorList>
    </citation>
    <scope>NUCLEOTIDE SEQUENCE</scope>
    <source>
        <strain evidence="2">Expedition CK06-06</strain>
    </source>
</reference>
<dbReference type="GO" id="GO:0004672">
    <property type="term" value="F:protein kinase activity"/>
    <property type="evidence" value="ECO:0007669"/>
    <property type="project" value="InterPro"/>
</dbReference>
<sequence>MECPKCQFENPKDMSFCAKCGTQLALQEIPLTETKTLLKHRQELTTGSTFAGRYQVVEEMGRGGMGRVYKVIDTKLEEELALKIIHPEIAAEERIIERFGNELKMARKISHKNVCRMYHLEEDEGIHYITMEF</sequence>
<dbReference type="AlphaFoldDB" id="X1KX00"/>
<feature type="domain" description="Protein kinase" evidence="1">
    <location>
        <begin position="54"/>
        <end position="133"/>
    </location>
</feature>
<dbReference type="InterPro" id="IPR025874">
    <property type="entry name" value="DZR"/>
</dbReference>
<evidence type="ECO:0000313" key="2">
    <source>
        <dbReference type="EMBL" id="GAH86468.1"/>
    </source>
</evidence>
<accession>X1KX00</accession>
<comment type="caution">
    <text evidence="2">The sequence shown here is derived from an EMBL/GenBank/DDBJ whole genome shotgun (WGS) entry which is preliminary data.</text>
</comment>
<protein>
    <recommendedName>
        <fullName evidence="1">Protein kinase domain-containing protein</fullName>
    </recommendedName>
</protein>
<gene>
    <name evidence="2" type="ORF">S03H2_63633</name>
</gene>
<proteinExistence type="predicted"/>